<feature type="domain" description="Aminoglycoside phosphotransferase" evidence="4">
    <location>
        <begin position="66"/>
        <end position="332"/>
    </location>
</feature>
<dbReference type="Pfam" id="PF01636">
    <property type="entry name" value="APH"/>
    <property type="match status" value="1"/>
</dbReference>
<dbReference type="Gene3D" id="3.90.1200.10">
    <property type="match status" value="1"/>
</dbReference>
<evidence type="ECO:0000256" key="3">
    <source>
        <dbReference type="ARBA" id="ARBA00048679"/>
    </source>
</evidence>
<dbReference type="InterPro" id="IPR002575">
    <property type="entry name" value="Aminoglycoside_PTrfase"/>
</dbReference>
<dbReference type="EMBL" id="JAPDRK010000015">
    <property type="protein sequence ID" value="KAJ9605682.1"/>
    <property type="molecule type" value="Genomic_DNA"/>
</dbReference>
<sequence>MSNNNLTPAHQPTYGVQVTPEQIRQIIEVVFPGHQVTNIVQLESGKSFNNRIYFINVEPSRTFSARETVPLHLVLKVCGRGFHSSKIENELGSLFLLHKYCPDLPIPRIFAWSGDGKSVETTYGASTIYAGCEEIQLSEHAWILMERLPGRSMTVDDLDGPHREVLLHQVAGCVSMWRTLIPATTYFGNLRRLDKEVSSESTNVFLELADGEPFCIGGLLLCTYYDPAAMTSPLEYYGRSARDQVEKLAKSHLLAGIKDEVYHIVEDFLSIMPSIPILQNRKPSSFTHFDLSPRNILISETDPPQITGFLDFEFAGFFPEEEEFLNAQVRQTDDWRQQDWKVLMRNLGSLGQVVPPTEGVDRETCISESHWNQLNAVAQITDNIAPWYIQEGAFSAEDLAVECQKAAAIVREKMRELQELVTGDHG</sequence>
<gene>
    <name evidence="5" type="ORF">H2200_009531</name>
</gene>
<organism evidence="5 6">
    <name type="scientific">Cladophialophora chaetospira</name>
    <dbReference type="NCBI Taxonomy" id="386627"/>
    <lineage>
        <taxon>Eukaryota</taxon>
        <taxon>Fungi</taxon>
        <taxon>Dikarya</taxon>
        <taxon>Ascomycota</taxon>
        <taxon>Pezizomycotina</taxon>
        <taxon>Eurotiomycetes</taxon>
        <taxon>Chaetothyriomycetidae</taxon>
        <taxon>Chaetothyriales</taxon>
        <taxon>Herpotrichiellaceae</taxon>
        <taxon>Cladophialophora</taxon>
    </lineage>
</organism>
<reference evidence="5" key="1">
    <citation type="submission" date="2022-10" db="EMBL/GenBank/DDBJ databases">
        <title>Culturing micro-colonial fungi from biological soil crusts in the Mojave desert and describing Neophaeococcomyces mojavensis, and introducing the new genera and species Taxawa tesnikishii.</title>
        <authorList>
            <person name="Kurbessoian T."/>
            <person name="Stajich J.E."/>
        </authorList>
    </citation>
    <scope>NUCLEOTIDE SEQUENCE</scope>
    <source>
        <strain evidence="5">TK_41</strain>
    </source>
</reference>
<evidence type="ECO:0000313" key="5">
    <source>
        <dbReference type="EMBL" id="KAJ9605682.1"/>
    </source>
</evidence>
<dbReference type="SUPFAM" id="SSF56112">
    <property type="entry name" value="Protein kinase-like (PK-like)"/>
    <property type="match status" value="1"/>
</dbReference>
<dbReference type="EC" id="2.7.11.1" evidence="1"/>
<dbReference type="InterPro" id="IPR008266">
    <property type="entry name" value="Tyr_kinase_AS"/>
</dbReference>
<comment type="caution">
    <text evidence="5">The sequence shown here is derived from an EMBL/GenBank/DDBJ whole genome shotgun (WGS) entry which is preliminary data.</text>
</comment>
<accession>A0AA38X2R1</accession>
<dbReference type="Proteomes" id="UP001172673">
    <property type="component" value="Unassembled WGS sequence"/>
</dbReference>
<dbReference type="PANTHER" id="PTHR21310">
    <property type="entry name" value="AMINOGLYCOSIDE PHOSPHOTRANSFERASE-RELATED-RELATED"/>
    <property type="match status" value="1"/>
</dbReference>
<protein>
    <recommendedName>
        <fullName evidence="1">non-specific serine/threonine protein kinase</fullName>
        <ecNumber evidence="1">2.7.11.1</ecNumber>
    </recommendedName>
</protein>
<evidence type="ECO:0000313" key="6">
    <source>
        <dbReference type="Proteomes" id="UP001172673"/>
    </source>
</evidence>
<evidence type="ECO:0000256" key="2">
    <source>
        <dbReference type="ARBA" id="ARBA00047899"/>
    </source>
</evidence>
<dbReference type="PANTHER" id="PTHR21310:SF15">
    <property type="entry name" value="AMINOGLYCOSIDE PHOSPHOTRANSFERASE DOMAIN-CONTAINING PROTEIN"/>
    <property type="match status" value="1"/>
</dbReference>
<evidence type="ECO:0000256" key="1">
    <source>
        <dbReference type="ARBA" id="ARBA00012513"/>
    </source>
</evidence>
<dbReference type="InterPro" id="IPR051678">
    <property type="entry name" value="AGP_Transferase"/>
</dbReference>
<comment type="catalytic activity">
    <reaction evidence="2">
        <text>L-threonyl-[protein] + ATP = O-phospho-L-threonyl-[protein] + ADP + H(+)</text>
        <dbReference type="Rhea" id="RHEA:46608"/>
        <dbReference type="Rhea" id="RHEA-COMP:11060"/>
        <dbReference type="Rhea" id="RHEA-COMP:11605"/>
        <dbReference type="ChEBI" id="CHEBI:15378"/>
        <dbReference type="ChEBI" id="CHEBI:30013"/>
        <dbReference type="ChEBI" id="CHEBI:30616"/>
        <dbReference type="ChEBI" id="CHEBI:61977"/>
        <dbReference type="ChEBI" id="CHEBI:456216"/>
        <dbReference type="EC" id="2.7.11.1"/>
    </reaction>
</comment>
<name>A0AA38X2R1_9EURO</name>
<keyword evidence="6" id="KW-1185">Reference proteome</keyword>
<dbReference type="PROSITE" id="PS00109">
    <property type="entry name" value="PROTEIN_KINASE_TYR"/>
    <property type="match status" value="1"/>
</dbReference>
<comment type="catalytic activity">
    <reaction evidence="3">
        <text>L-seryl-[protein] + ATP = O-phospho-L-seryl-[protein] + ADP + H(+)</text>
        <dbReference type="Rhea" id="RHEA:17989"/>
        <dbReference type="Rhea" id="RHEA-COMP:9863"/>
        <dbReference type="Rhea" id="RHEA-COMP:11604"/>
        <dbReference type="ChEBI" id="CHEBI:15378"/>
        <dbReference type="ChEBI" id="CHEBI:29999"/>
        <dbReference type="ChEBI" id="CHEBI:30616"/>
        <dbReference type="ChEBI" id="CHEBI:83421"/>
        <dbReference type="ChEBI" id="CHEBI:456216"/>
        <dbReference type="EC" id="2.7.11.1"/>
    </reaction>
</comment>
<proteinExistence type="predicted"/>
<evidence type="ECO:0000259" key="4">
    <source>
        <dbReference type="Pfam" id="PF01636"/>
    </source>
</evidence>
<dbReference type="GO" id="GO:0004674">
    <property type="term" value="F:protein serine/threonine kinase activity"/>
    <property type="evidence" value="ECO:0007669"/>
    <property type="project" value="UniProtKB-EC"/>
</dbReference>
<dbReference type="InterPro" id="IPR011009">
    <property type="entry name" value="Kinase-like_dom_sf"/>
</dbReference>
<dbReference type="AlphaFoldDB" id="A0AA38X2R1"/>